<name>A0AAV7USP6_PLEWA</name>
<sequence>MEINKVVQALKVLQEAGREDLIKEGFLEQAWVGLRRPKRSSSDRVSAAVLACKFPVVSPKKCRKFKAKSVAGRKVPISPDHEREESRVGAGGGLPCVSAVRRVAARSARRSGSLFSQRVAAVGRGAAVVLAGCGAGRTIGRGSCA</sequence>
<gene>
    <name evidence="1" type="ORF">NDU88_001412</name>
</gene>
<organism evidence="1 2">
    <name type="scientific">Pleurodeles waltl</name>
    <name type="common">Iberian ribbed newt</name>
    <dbReference type="NCBI Taxonomy" id="8319"/>
    <lineage>
        <taxon>Eukaryota</taxon>
        <taxon>Metazoa</taxon>
        <taxon>Chordata</taxon>
        <taxon>Craniata</taxon>
        <taxon>Vertebrata</taxon>
        <taxon>Euteleostomi</taxon>
        <taxon>Amphibia</taxon>
        <taxon>Batrachia</taxon>
        <taxon>Caudata</taxon>
        <taxon>Salamandroidea</taxon>
        <taxon>Salamandridae</taxon>
        <taxon>Pleurodelinae</taxon>
        <taxon>Pleurodeles</taxon>
    </lineage>
</organism>
<proteinExistence type="predicted"/>
<reference evidence="1" key="1">
    <citation type="journal article" date="2022" name="bioRxiv">
        <title>Sequencing and chromosome-scale assembly of the giantPleurodeles waltlgenome.</title>
        <authorList>
            <person name="Brown T."/>
            <person name="Elewa A."/>
            <person name="Iarovenko S."/>
            <person name="Subramanian E."/>
            <person name="Araus A.J."/>
            <person name="Petzold A."/>
            <person name="Susuki M."/>
            <person name="Suzuki K.-i.T."/>
            <person name="Hayashi T."/>
            <person name="Toyoda A."/>
            <person name="Oliveira C."/>
            <person name="Osipova E."/>
            <person name="Leigh N.D."/>
            <person name="Simon A."/>
            <person name="Yun M.H."/>
        </authorList>
    </citation>
    <scope>NUCLEOTIDE SEQUENCE</scope>
    <source>
        <strain evidence="1">20211129_DDA</strain>
        <tissue evidence="1">Liver</tissue>
    </source>
</reference>
<protein>
    <submittedName>
        <fullName evidence="1">Uncharacterized protein</fullName>
    </submittedName>
</protein>
<comment type="caution">
    <text evidence="1">The sequence shown here is derived from an EMBL/GenBank/DDBJ whole genome shotgun (WGS) entry which is preliminary data.</text>
</comment>
<dbReference type="AlphaFoldDB" id="A0AAV7USP6"/>
<dbReference type="EMBL" id="JANPWB010000004">
    <property type="protein sequence ID" value="KAJ1192100.1"/>
    <property type="molecule type" value="Genomic_DNA"/>
</dbReference>
<evidence type="ECO:0000313" key="1">
    <source>
        <dbReference type="EMBL" id="KAJ1192100.1"/>
    </source>
</evidence>
<evidence type="ECO:0000313" key="2">
    <source>
        <dbReference type="Proteomes" id="UP001066276"/>
    </source>
</evidence>
<accession>A0AAV7USP6</accession>
<dbReference type="Proteomes" id="UP001066276">
    <property type="component" value="Chromosome 2_2"/>
</dbReference>
<keyword evidence="2" id="KW-1185">Reference proteome</keyword>